<organism evidence="1 2">
    <name type="scientific">Aspergillus sydowii CBS 593.65</name>
    <dbReference type="NCBI Taxonomy" id="1036612"/>
    <lineage>
        <taxon>Eukaryota</taxon>
        <taxon>Fungi</taxon>
        <taxon>Dikarya</taxon>
        <taxon>Ascomycota</taxon>
        <taxon>Pezizomycotina</taxon>
        <taxon>Eurotiomycetes</taxon>
        <taxon>Eurotiomycetidae</taxon>
        <taxon>Eurotiales</taxon>
        <taxon>Aspergillaceae</taxon>
        <taxon>Aspergillus</taxon>
        <taxon>Aspergillus subgen. Nidulantes</taxon>
    </lineage>
</organism>
<keyword evidence="2" id="KW-1185">Reference proteome</keyword>
<dbReference type="OrthoDB" id="425354at2759"/>
<dbReference type="RefSeq" id="XP_040706799.1">
    <property type="nucleotide sequence ID" value="XM_040851702.1"/>
</dbReference>
<dbReference type="VEuPathDB" id="FungiDB:ASPSYDRAFT_86642"/>
<gene>
    <name evidence="1" type="ORF">ASPSYDRAFT_86642</name>
</gene>
<dbReference type="PANTHER" id="PTHR38115:SF1">
    <property type="entry name" value="LIPOCALIN-LIKE DOMAIN-CONTAINING PROTEIN"/>
    <property type="match status" value="1"/>
</dbReference>
<dbReference type="EMBL" id="KV878583">
    <property type="protein sequence ID" value="OJJ62993.1"/>
    <property type="molecule type" value="Genomic_DNA"/>
</dbReference>
<dbReference type="InterPro" id="IPR053037">
    <property type="entry name" value="Pericyclase_pydY-like"/>
</dbReference>
<name>A0A1L9TUN7_9EURO</name>
<dbReference type="AlphaFoldDB" id="A0A1L9TUN7"/>
<dbReference type="InterPro" id="IPR012674">
    <property type="entry name" value="Calycin"/>
</dbReference>
<evidence type="ECO:0000313" key="2">
    <source>
        <dbReference type="Proteomes" id="UP000184356"/>
    </source>
</evidence>
<dbReference type="Proteomes" id="UP000184356">
    <property type="component" value="Unassembled WGS sequence"/>
</dbReference>
<dbReference type="GeneID" id="63767775"/>
<sequence>MANISGSWVMDKNLSTNLDAVLKLQGISWIMRKAIGAATTTLKITQGSDIDGDRPTWAPTEWMILEPALTGGLEGKPEKRPLTWTDFHHEDTLFGPVIIRSHYISGQRVADGRVQPLVEPFTKVAAEDAGSILREAVVMTPEIAGSGAEEELDKAFIHDFVRSAYSGWTAEQMWAVEMIGEELFLTRRVVVWKGSYAESACVYYRRV</sequence>
<accession>A0A1L9TUN7</accession>
<dbReference type="PANTHER" id="PTHR38115">
    <property type="entry name" value="LIPOCALIN-LIKE DOMAIN-CONTAINING PROTEIN"/>
    <property type="match status" value="1"/>
</dbReference>
<dbReference type="Gene3D" id="2.40.128.20">
    <property type="match status" value="1"/>
</dbReference>
<reference evidence="2" key="1">
    <citation type="journal article" date="2017" name="Genome Biol.">
        <title>Comparative genomics reveals high biological diversity and specific adaptations in the industrially and medically important fungal genus Aspergillus.</title>
        <authorList>
            <person name="de Vries R.P."/>
            <person name="Riley R."/>
            <person name="Wiebenga A."/>
            <person name="Aguilar-Osorio G."/>
            <person name="Amillis S."/>
            <person name="Uchima C.A."/>
            <person name="Anderluh G."/>
            <person name="Asadollahi M."/>
            <person name="Askin M."/>
            <person name="Barry K."/>
            <person name="Battaglia E."/>
            <person name="Bayram O."/>
            <person name="Benocci T."/>
            <person name="Braus-Stromeyer S.A."/>
            <person name="Caldana C."/>
            <person name="Canovas D."/>
            <person name="Cerqueira G.C."/>
            <person name="Chen F."/>
            <person name="Chen W."/>
            <person name="Choi C."/>
            <person name="Clum A."/>
            <person name="Dos Santos R.A."/>
            <person name="Damasio A.R."/>
            <person name="Diallinas G."/>
            <person name="Emri T."/>
            <person name="Fekete E."/>
            <person name="Flipphi M."/>
            <person name="Freyberg S."/>
            <person name="Gallo A."/>
            <person name="Gournas C."/>
            <person name="Habgood R."/>
            <person name="Hainaut M."/>
            <person name="Harispe M.L."/>
            <person name="Henrissat B."/>
            <person name="Hilden K.S."/>
            <person name="Hope R."/>
            <person name="Hossain A."/>
            <person name="Karabika E."/>
            <person name="Karaffa L."/>
            <person name="Karanyi Z."/>
            <person name="Krasevec N."/>
            <person name="Kuo A."/>
            <person name="Kusch H."/>
            <person name="LaButti K."/>
            <person name="Lagendijk E.L."/>
            <person name="Lapidus A."/>
            <person name="Levasseur A."/>
            <person name="Lindquist E."/>
            <person name="Lipzen A."/>
            <person name="Logrieco A.F."/>
            <person name="MacCabe A."/>
            <person name="Maekelae M.R."/>
            <person name="Malavazi I."/>
            <person name="Melin P."/>
            <person name="Meyer V."/>
            <person name="Mielnichuk N."/>
            <person name="Miskei M."/>
            <person name="Molnar A.P."/>
            <person name="Mule G."/>
            <person name="Ngan C.Y."/>
            <person name="Orejas M."/>
            <person name="Orosz E."/>
            <person name="Ouedraogo J.P."/>
            <person name="Overkamp K.M."/>
            <person name="Park H.-S."/>
            <person name="Perrone G."/>
            <person name="Piumi F."/>
            <person name="Punt P.J."/>
            <person name="Ram A.F."/>
            <person name="Ramon A."/>
            <person name="Rauscher S."/>
            <person name="Record E."/>
            <person name="Riano-Pachon D.M."/>
            <person name="Robert V."/>
            <person name="Roehrig J."/>
            <person name="Ruller R."/>
            <person name="Salamov A."/>
            <person name="Salih N.S."/>
            <person name="Samson R.A."/>
            <person name="Sandor E."/>
            <person name="Sanguinetti M."/>
            <person name="Schuetze T."/>
            <person name="Sepcic K."/>
            <person name="Shelest E."/>
            <person name="Sherlock G."/>
            <person name="Sophianopoulou V."/>
            <person name="Squina F.M."/>
            <person name="Sun H."/>
            <person name="Susca A."/>
            <person name="Todd R.B."/>
            <person name="Tsang A."/>
            <person name="Unkles S.E."/>
            <person name="van de Wiele N."/>
            <person name="van Rossen-Uffink D."/>
            <person name="Oliveira J.V."/>
            <person name="Vesth T.C."/>
            <person name="Visser J."/>
            <person name="Yu J.-H."/>
            <person name="Zhou M."/>
            <person name="Andersen M.R."/>
            <person name="Archer D.B."/>
            <person name="Baker S.E."/>
            <person name="Benoit I."/>
            <person name="Brakhage A.A."/>
            <person name="Braus G.H."/>
            <person name="Fischer R."/>
            <person name="Frisvad J.C."/>
            <person name="Goldman G.H."/>
            <person name="Houbraken J."/>
            <person name="Oakley B."/>
            <person name="Pocsi I."/>
            <person name="Scazzocchio C."/>
            <person name="Seiboth B."/>
            <person name="vanKuyk P.A."/>
            <person name="Wortman J."/>
            <person name="Dyer P.S."/>
            <person name="Grigoriev I.V."/>
        </authorList>
    </citation>
    <scope>NUCLEOTIDE SEQUENCE [LARGE SCALE GENOMIC DNA]</scope>
    <source>
        <strain evidence="2">CBS 593.65</strain>
    </source>
</reference>
<proteinExistence type="predicted"/>
<protein>
    <submittedName>
        <fullName evidence="1">Uncharacterized protein</fullName>
    </submittedName>
</protein>
<evidence type="ECO:0000313" key="1">
    <source>
        <dbReference type="EMBL" id="OJJ62993.1"/>
    </source>
</evidence>
<dbReference type="SUPFAM" id="SSF50814">
    <property type="entry name" value="Lipocalins"/>
    <property type="match status" value="1"/>
</dbReference>